<evidence type="ECO:0000256" key="1">
    <source>
        <dbReference type="ARBA" id="ARBA00010815"/>
    </source>
</evidence>
<organism evidence="3 4">
    <name type="scientific">Synchytrium endobioticum</name>
    <dbReference type="NCBI Taxonomy" id="286115"/>
    <lineage>
        <taxon>Eukaryota</taxon>
        <taxon>Fungi</taxon>
        <taxon>Fungi incertae sedis</taxon>
        <taxon>Chytridiomycota</taxon>
        <taxon>Chytridiomycota incertae sedis</taxon>
        <taxon>Chytridiomycetes</taxon>
        <taxon>Synchytriales</taxon>
        <taxon>Synchytriaceae</taxon>
        <taxon>Synchytrium</taxon>
    </lineage>
</organism>
<accession>A0A507D077</accession>
<gene>
    <name evidence="3" type="ORF">SeLEV6574_g04231</name>
</gene>
<proteinExistence type="inferred from homology"/>
<dbReference type="Proteomes" id="UP000320475">
    <property type="component" value="Unassembled WGS sequence"/>
</dbReference>
<protein>
    <recommendedName>
        <fullName evidence="5">Cyclopropane-fatty-acyl-phospholipid synthase</fullName>
    </recommendedName>
</protein>
<name>A0A507D077_9FUNG</name>
<dbReference type="Gene3D" id="3.40.50.150">
    <property type="entry name" value="Vaccinia Virus protein VP39"/>
    <property type="match status" value="1"/>
</dbReference>
<dbReference type="Pfam" id="PF02353">
    <property type="entry name" value="CMAS"/>
    <property type="match status" value="1"/>
</dbReference>
<dbReference type="SUPFAM" id="SSF53335">
    <property type="entry name" value="S-adenosyl-L-methionine-dependent methyltransferases"/>
    <property type="match status" value="1"/>
</dbReference>
<comment type="similarity">
    <text evidence="1">Belongs to the CFA/CMAS family.</text>
</comment>
<dbReference type="FunFam" id="3.40.50.150:FF:000554">
    <property type="entry name" value="Cation-transporting ATPase"/>
    <property type="match status" value="1"/>
</dbReference>
<evidence type="ECO:0008006" key="5">
    <source>
        <dbReference type="Google" id="ProtNLM"/>
    </source>
</evidence>
<dbReference type="CDD" id="cd02440">
    <property type="entry name" value="AdoMet_MTases"/>
    <property type="match status" value="1"/>
</dbReference>
<feature type="region of interest" description="Disordered" evidence="2">
    <location>
        <begin position="29"/>
        <end position="57"/>
    </location>
</feature>
<evidence type="ECO:0000313" key="3">
    <source>
        <dbReference type="EMBL" id="TPX44879.1"/>
    </source>
</evidence>
<reference evidence="3 4" key="1">
    <citation type="journal article" date="2019" name="Sci. Rep.">
        <title>Comparative genomics of chytrid fungi reveal insights into the obligate biotrophic and pathogenic lifestyle of Synchytrium endobioticum.</title>
        <authorList>
            <person name="van de Vossenberg B.T.L.H."/>
            <person name="Warris S."/>
            <person name="Nguyen H.D.T."/>
            <person name="van Gent-Pelzer M.P.E."/>
            <person name="Joly D.L."/>
            <person name="van de Geest H.C."/>
            <person name="Bonants P.J.M."/>
            <person name="Smith D.S."/>
            <person name="Levesque C.A."/>
            <person name="van der Lee T.A.J."/>
        </authorList>
    </citation>
    <scope>NUCLEOTIDE SEQUENCE [LARGE SCALE GENOMIC DNA]</scope>
    <source>
        <strain evidence="3 4">LEV6574</strain>
    </source>
</reference>
<dbReference type="InterPro" id="IPR029063">
    <property type="entry name" value="SAM-dependent_MTases_sf"/>
</dbReference>
<evidence type="ECO:0000313" key="4">
    <source>
        <dbReference type="Proteomes" id="UP000320475"/>
    </source>
</evidence>
<dbReference type="PANTHER" id="PTHR43832:SF1">
    <property type="entry name" value="S-ADENOSYL-L-METHIONINE-DEPENDENT METHYLTRANSFERASES SUPERFAMILY PROTEIN"/>
    <property type="match status" value="1"/>
</dbReference>
<dbReference type="OrthoDB" id="506498at2759"/>
<dbReference type="AlphaFoldDB" id="A0A507D077"/>
<evidence type="ECO:0000256" key="2">
    <source>
        <dbReference type="SAM" id="MobiDB-lite"/>
    </source>
</evidence>
<dbReference type="PANTHER" id="PTHR43832">
    <property type="match status" value="1"/>
</dbReference>
<dbReference type="VEuPathDB" id="FungiDB:SeMB42_g00547"/>
<comment type="caution">
    <text evidence="3">The sequence shown here is derived from an EMBL/GenBank/DDBJ whole genome shotgun (WGS) entry which is preliminary data.</text>
</comment>
<sequence>MRCPYHGHPPYTLRPDPVSNGRCTLVSGNFNADRFSASGPPPPGGPRGPEKEKKRKEKTNIYIANSANKIRERHTMDLTTLATPLIDNGLLPDAVLRRGTRHLLSSRVAALEAQSLEESDASKMSFIASLKTQPIATHPSEANAQHYELPTSFFASCLGPHMKYSCCLWTPAAATLADAEDAMLSLYAERARVSAGMRILDLGCGWGSVALYLASKYPSCTVTGLSNSKSQREHIMAQAHVRGLSNIDILTADISHVTFEQKFDRIISIEMFEHLKNYEALLAKLATWLEPDGRLFVHVFTHKNTPYHFETADTNAWMATHFFSGGTMPSADLFLFFQSHLEIVERWSVNGVNYAKTCEAWLKNQDGNKAEILRVFKGVYGADAFAWFQRWRLFYIACAEVFAYNGGKEWFVSHYLFKPKAAS</sequence>
<dbReference type="EMBL" id="QEAM01000164">
    <property type="protein sequence ID" value="TPX44879.1"/>
    <property type="molecule type" value="Genomic_DNA"/>
</dbReference>